<feature type="compositionally biased region" description="Basic residues" evidence="1">
    <location>
        <begin position="1"/>
        <end position="13"/>
    </location>
</feature>
<feature type="region of interest" description="Disordered" evidence="1">
    <location>
        <begin position="1"/>
        <end position="20"/>
    </location>
</feature>
<dbReference type="AlphaFoldDB" id="A0A2N7S5C3"/>
<dbReference type="CDD" id="cd00293">
    <property type="entry name" value="USP-like"/>
    <property type="match status" value="1"/>
</dbReference>
<protein>
    <submittedName>
        <fullName evidence="3">Universal stress protein UspA</fullName>
    </submittedName>
</protein>
<gene>
    <name evidence="3" type="ORF">CIK84_07300</name>
</gene>
<feature type="domain" description="UspA" evidence="2">
    <location>
        <begin position="28"/>
        <end position="174"/>
    </location>
</feature>
<dbReference type="Gene3D" id="3.40.50.12370">
    <property type="match status" value="1"/>
</dbReference>
<evidence type="ECO:0000313" key="3">
    <source>
        <dbReference type="EMBL" id="PMQ21350.1"/>
    </source>
</evidence>
<sequence length="182" mass="19484">MPQLCKNKKRRATTAHPSAQGGSMVARPIILGVPDRVDAHVLATAAELAAKLRTTLLCVHVDATRYQLEELDDGSVRSAPLDPDSGEESLQDFPAELLQQIRAQLAGLDLHWQTQARAGGAGAQLAQLAVAHDAALIVLGVRQRSVANRIREVLNGSVALHLAHRQCYPVLLVPPPASPRAE</sequence>
<dbReference type="Proteomes" id="UP000235739">
    <property type="component" value="Unassembled WGS sequence"/>
</dbReference>
<comment type="caution">
    <text evidence="3">The sequence shown here is derived from an EMBL/GenBank/DDBJ whole genome shotgun (WGS) entry which is preliminary data.</text>
</comment>
<dbReference type="InterPro" id="IPR006016">
    <property type="entry name" value="UspA"/>
</dbReference>
<dbReference type="Pfam" id="PF00582">
    <property type="entry name" value="Usp"/>
    <property type="match status" value="1"/>
</dbReference>
<evidence type="ECO:0000259" key="2">
    <source>
        <dbReference type="Pfam" id="PF00582"/>
    </source>
</evidence>
<name>A0A2N7S5C3_9MICC</name>
<dbReference type="SUPFAM" id="SSF52402">
    <property type="entry name" value="Adenine nucleotide alpha hydrolases-like"/>
    <property type="match status" value="1"/>
</dbReference>
<dbReference type="EMBL" id="PNQX01000001">
    <property type="protein sequence ID" value="PMQ21350.1"/>
    <property type="molecule type" value="Genomic_DNA"/>
</dbReference>
<accession>A0A2N7S5C3</accession>
<evidence type="ECO:0000256" key="1">
    <source>
        <dbReference type="SAM" id="MobiDB-lite"/>
    </source>
</evidence>
<organism evidence="3 4">
    <name type="scientific">Glutamicibacter arilaitensis</name>
    <dbReference type="NCBI Taxonomy" id="256701"/>
    <lineage>
        <taxon>Bacteria</taxon>
        <taxon>Bacillati</taxon>
        <taxon>Actinomycetota</taxon>
        <taxon>Actinomycetes</taxon>
        <taxon>Micrococcales</taxon>
        <taxon>Micrococcaceae</taxon>
        <taxon>Glutamicibacter</taxon>
    </lineage>
</organism>
<reference evidence="3 4" key="1">
    <citation type="journal article" date="2017" name="Elife">
        <title>Extensive horizontal gene transfer in cheese-associated bacteria.</title>
        <authorList>
            <person name="Bonham K.S."/>
            <person name="Wolfe B.E."/>
            <person name="Dutton R.J."/>
        </authorList>
    </citation>
    <scope>NUCLEOTIDE SEQUENCE [LARGE SCALE GENOMIC DNA]</scope>
    <source>
        <strain evidence="3 4">JB182</strain>
    </source>
</reference>
<evidence type="ECO:0000313" key="4">
    <source>
        <dbReference type="Proteomes" id="UP000235739"/>
    </source>
</evidence>
<proteinExistence type="predicted"/>